<sequence length="319" mass="36657">MQALTADVISRTAFGSNFEEGRQIFELIRKQAQLLNQVVQYVYIPGWRFLPTAMNKELQHNYNQMQELIKGIISKREEALRVGKARNDDLLSLLIESNYKTIKEKEIGMSIQEVIEECKLFYIAGQDTTSVLLLWTMVLLSTHPNWQERAREEVIQVFGKRKPTFDDLHQLKIVTQILNEVLRLYPPAAVLIRSNKKETKIGDIFLPPGTTISMPIILLHRDPTYWGDDALEFKPDRFAQGISKASKNNDKVVAFFPFSWGPRICIGQNFALMEAKLALAMILQNFSFQLSPSYIHAPAERFLLYPQHGAHLILNKIII</sequence>
<dbReference type="Proteomes" id="UP001164539">
    <property type="component" value="Chromosome 2"/>
</dbReference>
<name>A0ACC1YS45_MELAZ</name>
<accession>A0ACC1YS45</accession>
<comment type="caution">
    <text evidence="1">The sequence shown here is derived from an EMBL/GenBank/DDBJ whole genome shotgun (WGS) entry which is preliminary data.</text>
</comment>
<organism evidence="1 2">
    <name type="scientific">Melia azedarach</name>
    <name type="common">Chinaberry tree</name>
    <dbReference type="NCBI Taxonomy" id="155640"/>
    <lineage>
        <taxon>Eukaryota</taxon>
        <taxon>Viridiplantae</taxon>
        <taxon>Streptophyta</taxon>
        <taxon>Embryophyta</taxon>
        <taxon>Tracheophyta</taxon>
        <taxon>Spermatophyta</taxon>
        <taxon>Magnoliopsida</taxon>
        <taxon>eudicotyledons</taxon>
        <taxon>Gunneridae</taxon>
        <taxon>Pentapetalae</taxon>
        <taxon>rosids</taxon>
        <taxon>malvids</taxon>
        <taxon>Sapindales</taxon>
        <taxon>Meliaceae</taxon>
        <taxon>Melia</taxon>
    </lineage>
</organism>
<evidence type="ECO:0000313" key="2">
    <source>
        <dbReference type="Proteomes" id="UP001164539"/>
    </source>
</evidence>
<protein>
    <submittedName>
        <fullName evidence="1">Cytochrome P450</fullName>
    </submittedName>
</protein>
<evidence type="ECO:0000313" key="1">
    <source>
        <dbReference type="EMBL" id="KAJ4726547.1"/>
    </source>
</evidence>
<gene>
    <name evidence="1" type="ORF">OWV82_005238</name>
</gene>
<proteinExistence type="predicted"/>
<keyword evidence="2" id="KW-1185">Reference proteome</keyword>
<reference evidence="1 2" key="1">
    <citation type="journal article" date="2023" name="Science">
        <title>Complex scaffold remodeling in plant triterpene biosynthesis.</title>
        <authorList>
            <person name="De La Pena R."/>
            <person name="Hodgson H."/>
            <person name="Liu J.C."/>
            <person name="Stephenson M.J."/>
            <person name="Martin A.C."/>
            <person name="Owen C."/>
            <person name="Harkess A."/>
            <person name="Leebens-Mack J."/>
            <person name="Jimenez L.E."/>
            <person name="Osbourn A."/>
            <person name="Sattely E.S."/>
        </authorList>
    </citation>
    <scope>NUCLEOTIDE SEQUENCE [LARGE SCALE GENOMIC DNA]</scope>
    <source>
        <strain evidence="2">cv. JPN11</strain>
        <tissue evidence="1">Leaf</tissue>
    </source>
</reference>
<dbReference type="EMBL" id="CM051395">
    <property type="protein sequence ID" value="KAJ4726547.1"/>
    <property type="molecule type" value="Genomic_DNA"/>
</dbReference>